<keyword evidence="1" id="KW-1133">Transmembrane helix</keyword>
<name>A0A3D9FJ85_9FLAO</name>
<accession>A0A3D9FJ85</accession>
<dbReference type="OrthoDB" id="966098at2"/>
<proteinExistence type="predicted"/>
<sequence>MENKKALVFTFWIVAIILGVVLFKQFDFENLKFEKPALAIIYIAVFIFAVYFLVKNSKKN</sequence>
<feature type="transmembrane region" description="Helical" evidence="1">
    <location>
        <begin position="37"/>
        <end position="54"/>
    </location>
</feature>
<reference evidence="2 3" key="1">
    <citation type="submission" date="2018-07" db="EMBL/GenBank/DDBJ databases">
        <title>Genomic Encyclopedia of Archaeal and Bacterial Type Strains, Phase II (KMG-II): from individual species to whole genera.</title>
        <authorList>
            <person name="Goeker M."/>
        </authorList>
    </citation>
    <scope>NUCLEOTIDE SEQUENCE [LARGE SCALE GENOMIC DNA]</scope>
    <source>
        <strain evidence="2 3">DSM 25795</strain>
    </source>
</reference>
<keyword evidence="1" id="KW-0812">Transmembrane</keyword>
<dbReference type="RefSeq" id="WP_115890058.1">
    <property type="nucleotide sequence ID" value="NZ_QRDQ01000014.1"/>
</dbReference>
<feature type="transmembrane region" description="Helical" evidence="1">
    <location>
        <begin position="7"/>
        <end position="25"/>
    </location>
</feature>
<evidence type="ECO:0008006" key="4">
    <source>
        <dbReference type="Google" id="ProtNLM"/>
    </source>
</evidence>
<dbReference type="EMBL" id="QRDQ01000014">
    <property type="protein sequence ID" value="RED18905.1"/>
    <property type="molecule type" value="Genomic_DNA"/>
</dbReference>
<evidence type="ECO:0000313" key="3">
    <source>
        <dbReference type="Proteomes" id="UP000257004"/>
    </source>
</evidence>
<keyword evidence="1" id="KW-0472">Membrane</keyword>
<protein>
    <recommendedName>
        <fullName evidence="4">ATP synthase F0 sector subunit C</fullName>
    </recommendedName>
</protein>
<comment type="caution">
    <text evidence="2">The sequence shown here is derived from an EMBL/GenBank/DDBJ whole genome shotgun (WGS) entry which is preliminary data.</text>
</comment>
<gene>
    <name evidence="2" type="ORF">BD847_4156</name>
</gene>
<dbReference type="Proteomes" id="UP000257004">
    <property type="component" value="Unassembled WGS sequence"/>
</dbReference>
<evidence type="ECO:0000256" key="1">
    <source>
        <dbReference type="SAM" id="Phobius"/>
    </source>
</evidence>
<organism evidence="2 3">
    <name type="scientific">Flavobacterium cutihirudinis</name>
    <dbReference type="NCBI Taxonomy" id="1265740"/>
    <lineage>
        <taxon>Bacteria</taxon>
        <taxon>Pseudomonadati</taxon>
        <taxon>Bacteroidota</taxon>
        <taxon>Flavobacteriia</taxon>
        <taxon>Flavobacteriales</taxon>
        <taxon>Flavobacteriaceae</taxon>
        <taxon>Flavobacterium</taxon>
    </lineage>
</organism>
<evidence type="ECO:0000313" key="2">
    <source>
        <dbReference type="EMBL" id="RED18905.1"/>
    </source>
</evidence>
<dbReference type="AlphaFoldDB" id="A0A3D9FJ85"/>
<keyword evidence="3" id="KW-1185">Reference proteome</keyword>